<keyword evidence="9" id="KW-0233">DNA recombination</keyword>
<dbReference type="PANTHER" id="PTHR15271:SF4">
    <property type="entry name" value="CHROMATIN ASSEMBLY FACTOR 1 SUBUNIT B"/>
    <property type="match status" value="1"/>
</dbReference>
<dbReference type="GO" id="GO:0006335">
    <property type="term" value="P:DNA replication-dependent chromatin assembly"/>
    <property type="evidence" value="ECO:0007669"/>
    <property type="project" value="InterPro"/>
</dbReference>
<keyword evidence="8" id="KW-0804">Transcription</keyword>
<feature type="domain" description="CAF1B/HIR1 beta-propeller" evidence="14">
    <location>
        <begin position="14"/>
        <end position="179"/>
    </location>
</feature>
<keyword evidence="16" id="KW-1185">Reference proteome</keyword>
<dbReference type="STRING" id="4537.A0A0E0LQG1"/>
<organism evidence="15">
    <name type="scientific">Oryza punctata</name>
    <name type="common">Red rice</name>
    <dbReference type="NCBI Taxonomy" id="4537"/>
    <lineage>
        <taxon>Eukaryota</taxon>
        <taxon>Viridiplantae</taxon>
        <taxon>Streptophyta</taxon>
        <taxon>Embryophyta</taxon>
        <taxon>Tracheophyta</taxon>
        <taxon>Spermatophyta</taxon>
        <taxon>Magnoliopsida</taxon>
        <taxon>Liliopsida</taxon>
        <taxon>Poales</taxon>
        <taxon>Poaceae</taxon>
        <taxon>BOP clade</taxon>
        <taxon>Oryzoideae</taxon>
        <taxon>Oryzeae</taxon>
        <taxon>Oryzinae</taxon>
        <taxon>Oryza</taxon>
    </lineage>
</organism>
<accession>A0A0E0LQG1</accession>
<dbReference type="GO" id="GO:0033186">
    <property type="term" value="C:CAF-1 complex"/>
    <property type="evidence" value="ECO:0007669"/>
    <property type="project" value="TreeGrafter"/>
</dbReference>
<comment type="subcellular location">
    <subcellularLocation>
        <location evidence="1">Nucleus</location>
    </subcellularLocation>
</comment>
<dbReference type="InterPro" id="IPR045145">
    <property type="entry name" value="PTHR15271"/>
</dbReference>
<dbReference type="GO" id="GO:0006310">
    <property type="term" value="P:DNA recombination"/>
    <property type="evidence" value="ECO:0007669"/>
    <property type="project" value="UniProtKB-KW"/>
</dbReference>
<dbReference type="GO" id="GO:0005634">
    <property type="term" value="C:nucleus"/>
    <property type="evidence" value="ECO:0007669"/>
    <property type="project" value="UniProtKB-SubCell"/>
</dbReference>
<evidence type="ECO:0000313" key="15">
    <source>
        <dbReference type="EnsemblPlants" id="OPUNC08G00580.1"/>
    </source>
</evidence>
<evidence type="ECO:0000256" key="12">
    <source>
        <dbReference type="ARBA" id="ARBA00077035"/>
    </source>
</evidence>
<evidence type="ECO:0000256" key="10">
    <source>
        <dbReference type="ARBA" id="ARBA00023204"/>
    </source>
</evidence>
<keyword evidence="6" id="KW-0156">Chromatin regulator</keyword>
<dbReference type="InterPro" id="IPR001632">
    <property type="entry name" value="WD40_G-protein_beta-like"/>
</dbReference>
<keyword evidence="5" id="KW-0227">DNA damage</keyword>
<dbReference type="GO" id="GO:0006334">
    <property type="term" value="P:nucleosome assembly"/>
    <property type="evidence" value="ECO:0007669"/>
    <property type="project" value="TreeGrafter"/>
</dbReference>
<dbReference type="Proteomes" id="UP000026962">
    <property type="component" value="Chromosome 8"/>
</dbReference>
<dbReference type="InterPro" id="IPR055410">
    <property type="entry name" value="Beta-prop_CAF1B_HIR1"/>
</dbReference>
<protein>
    <recommendedName>
        <fullName evidence="12">CAF-1 p60 homolog</fullName>
    </recommendedName>
</protein>
<evidence type="ECO:0000256" key="6">
    <source>
        <dbReference type="ARBA" id="ARBA00022853"/>
    </source>
</evidence>
<dbReference type="Gramene" id="OPUNC08G00580.1">
    <property type="protein sequence ID" value="OPUNC08G00580.1"/>
    <property type="gene ID" value="OPUNC08G00580"/>
</dbReference>
<dbReference type="AlphaFoldDB" id="A0A0E0LQG1"/>
<evidence type="ECO:0000256" key="11">
    <source>
        <dbReference type="ARBA" id="ARBA00023242"/>
    </source>
</evidence>
<dbReference type="Pfam" id="PF24105">
    <property type="entry name" value="Beta-prop_CAF1B_HIR1"/>
    <property type="match status" value="2"/>
</dbReference>
<dbReference type="InterPro" id="IPR036322">
    <property type="entry name" value="WD40_repeat_dom_sf"/>
</dbReference>
<feature type="repeat" description="WD" evidence="13">
    <location>
        <begin position="449"/>
        <end position="480"/>
    </location>
</feature>
<dbReference type="InterPro" id="IPR011047">
    <property type="entry name" value="Quinoprotein_ADH-like_sf"/>
</dbReference>
<reference evidence="15" key="2">
    <citation type="submission" date="2018-05" db="EMBL/GenBank/DDBJ databases">
        <title>OpunRS2 (Oryza punctata Reference Sequence Version 2).</title>
        <authorList>
            <person name="Zhang J."/>
            <person name="Kudrna D."/>
            <person name="Lee S."/>
            <person name="Talag J."/>
            <person name="Welchert J."/>
            <person name="Wing R.A."/>
        </authorList>
    </citation>
    <scope>NUCLEOTIDE SEQUENCE [LARGE SCALE GENOMIC DNA]</scope>
</reference>
<dbReference type="Gene3D" id="2.130.10.10">
    <property type="entry name" value="YVTN repeat-like/Quinoprotein amine dehydrogenase"/>
    <property type="match status" value="3"/>
</dbReference>
<dbReference type="PANTHER" id="PTHR15271">
    <property type="entry name" value="CHROMATIN ASSEMBLY FACTOR 1 SUBUNIT B"/>
    <property type="match status" value="1"/>
</dbReference>
<dbReference type="SUPFAM" id="SSF50978">
    <property type="entry name" value="WD40 repeat-like"/>
    <property type="match status" value="1"/>
</dbReference>
<dbReference type="GO" id="GO:0006281">
    <property type="term" value="P:DNA repair"/>
    <property type="evidence" value="ECO:0007669"/>
    <property type="project" value="UniProtKB-KW"/>
</dbReference>
<proteinExistence type="inferred from homology"/>
<dbReference type="EnsemblPlants" id="OPUNC08G00580.1">
    <property type="protein sequence ID" value="OPUNC08G00580.1"/>
    <property type="gene ID" value="OPUNC08G00580"/>
</dbReference>
<reference evidence="15" key="1">
    <citation type="submission" date="2015-04" db="UniProtKB">
        <authorList>
            <consortium name="EnsemblPlants"/>
        </authorList>
    </citation>
    <scope>IDENTIFICATION</scope>
</reference>
<evidence type="ECO:0000256" key="7">
    <source>
        <dbReference type="ARBA" id="ARBA00023015"/>
    </source>
</evidence>
<evidence type="ECO:0000256" key="2">
    <source>
        <dbReference type="ARBA" id="ARBA00007306"/>
    </source>
</evidence>
<dbReference type="PRINTS" id="PR00319">
    <property type="entry name" value="GPROTEINB"/>
</dbReference>
<dbReference type="FunFam" id="2.130.10.10:FF:000466">
    <property type="entry name" value="Chromatin assembly factor 1 subunit FAS2"/>
    <property type="match status" value="1"/>
</dbReference>
<dbReference type="SMART" id="SM00320">
    <property type="entry name" value="WD40"/>
    <property type="match status" value="6"/>
</dbReference>
<dbReference type="eggNOG" id="KOG1009">
    <property type="taxonomic scope" value="Eukaryota"/>
</dbReference>
<evidence type="ECO:0000256" key="4">
    <source>
        <dbReference type="ARBA" id="ARBA00022737"/>
    </source>
</evidence>
<feature type="domain" description="CAF1B/HIR1 beta-propeller" evidence="14">
    <location>
        <begin position="302"/>
        <end position="672"/>
    </location>
</feature>
<dbReference type="InterPro" id="IPR015943">
    <property type="entry name" value="WD40/YVTN_repeat-like_dom_sf"/>
</dbReference>
<feature type="repeat" description="WD" evidence="13">
    <location>
        <begin position="359"/>
        <end position="400"/>
    </location>
</feature>
<name>A0A0E0LQG1_ORYPU</name>
<evidence type="ECO:0000313" key="16">
    <source>
        <dbReference type="Proteomes" id="UP000026962"/>
    </source>
</evidence>
<feature type="repeat" description="WD" evidence="13">
    <location>
        <begin position="407"/>
        <end position="448"/>
    </location>
</feature>
<keyword evidence="7" id="KW-0805">Transcription regulation</keyword>
<keyword evidence="10" id="KW-0234">DNA repair</keyword>
<evidence type="ECO:0000256" key="1">
    <source>
        <dbReference type="ARBA" id="ARBA00004123"/>
    </source>
</evidence>
<dbReference type="PROSITE" id="PS50082">
    <property type="entry name" value="WD_REPEATS_2"/>
    <property type="match status" value="4"/>
</dbReference>
<dbReference type="HOGENOM" id="CLU_350362_0_0_1"/>
<evidence type="ECO:0000256" key="9">
    <source>
        <dbReference type="ARBA" id="ARBA00023172"/>
    </source>
</evidence>
<evidence type="ECO:0000256" key="13">
    <source>
        <dbReference type="PROSITE-ProRule" id="PRU00221"/>
    </source>
</evidence>
<dbReference type="PROSITE" id="PS50294">
    <property type="entry name" value="WD_REPEATS_REGION"/>
    <property type="match status" value="2"/>
</dbReference>
<keyword evidence="4" id="KW-0677">Repeat</keyword>
<feature type="repeat" description="WD" evidence="13">
    <location>
        <begin position="315"/>
        <end position="349"/>
    </location>
</feature>
<dbReference type="InterPro" id="IPR001680">
    <property type="entry name" value="WD40_rpt"/>
</dbReference>
<evidence type="ECO:0000259" key="14">
    <source>
        <dbReference type="Pfam" id="PF24105"/>
    </source>
</evidence>
<dbReference type="SUPFAM" id="SSF50998">
    <property type="entry name" value="Quinoprotein alcohol dehydrogenase-like"/>
    <property type="match status" value="1"/>
</dbReference>
<evidence type="ECO:0000256" key="5">
    <source>
        <dbReference type="ARBA" id="ARBA00022763"/>
    </source>
</evidence>
<sequence>MNFVCQHTLVKAEHQNHDESKPPVRAHLFHDETLPSFFRRLAWSPDGSFLVLPAGLCKYSSEVINTAYVMSRKDLSRPAIQLPGASKAIVAVRFCPVLFKLHGSQSDCFFKLPYRVIFAVATLNSLYVYDTESVAPILIHAGLHYAAITDIAWSSDAKYLAVSSRDCFCTIIEFENEELGLPYNLFGTKGLAEGNTNCENMKPLKVDSMEVYAGSSKAKIEASSAAVEVTPPPVLAQNNILMTKDVAEGNATCENDNPSAVDNMEVDVGESKAKMEVTPVAVQVTAPSVLTKNSASKAEMRGGTVQINWHEQQPVLTLDFHPVSRRLATGGSDHDIKIWVIASDDSDKKLPTATYHSSLSSHSSAVNVLRFSHSGENLASGADGGGIIIWKLHSTDDGEAWKVHKTLLFHHKDVLDLQWSQDSAFLVSASVDNSCIVWDAIKGSVQQKLEGHLHYVQGVAWDPLGQYIASLSSDRTCRIYANKPQGKSKNTDRMNFVCQHTLVKAEHQNHDESKPPVRAHLFHDETLPSFFRRLAWSPDGSFLVLPAGLCKYSSEVINTAYVMSRKDLSRPAIQLPGASKAIVAVRFCPVLFKLHGSQSDCFFKLPYRVIFAVATLNSLYVYDTESVAPILIHAGLHYAAITDIAWSSDAKYLAVSSRDCFCTIIEFENEELGLPYNLFGTKGLAEGNTNCENMKPLKVDSMEVYAGSSKAKIEASSAAVEVTPPPVLAQNNILMTKDVAEGNATCENDNPSAVDNMEVDVGESKAKMEVTPVAVQVTAPSVLTKNSASRILLLSELKELSIEL</sequence>
<keyword evidence="11" id="KW-0539">Nucleus</keyword>
<evidence type="ECO:0000256" key="8">
    <source>
        <dbReference type="ARBA" id="ARBA00023163"/>
    </source>
</evidence>
<comment type="similarity">
    <text evidence="2">Belongs to the WD repeat HIR1 family.</text>
</comment>
<evidence type="ECO:0000256" key="3">
    <source>
        <dbReference type="ARBA" id="ARBA00022574"/>
    </source>
</evidence>
<keyword evidence="3 13" id="KW-0853">WD repeat</keyword>